<evidence type="ECO:0000313" key="3">
    <source>
        <dbReference type="Proteomes" id="UP001500822"/>
    </source>
</evidence>
<comment type="caution">
    <text evidence="2">The sequence shown here is derived from an EMBL/GenBank/DDBJ whole genome shotgun (WGS) entry which is preliminary data.</text>
</comment>
<dbReference type="PANTHER" id="PTHR35813">
    <property type="entry name" value="INNER MEMBRANE PROTEIN YBAN"/>
    <property type="match status" value="1"/>
</dbReference>
<dbReference type="Proteomes" id="UP001500822">
    <property type="component" value="Unassembled WGS sequence"/>
</dbReference>
<dbReference type="EMBL" id="BAABIE010000005">
    <property type="protein sequence ID" value="GAA4745489.1"/>
    <property type="molecule type" value="Genomic_DNA"/>
</dbReference>
<feature type="transmembrane region" description="Helical" evidence="1">
    <location>
        <begin position="12"/>
        <end position="45"/>
    </location>
</feature>
<dbReference type="InterPro" id="IPR007401">
    <property type="entry name" value="DUF454"/>
</dbReference>
<feature type="transmembrane region" description="Helical" evidence="1">
    <location>
        <begin position="78"/>
        <end position="95"/>
    </location>
</feature>
<keyword evidence="1" id="KW-1133">Transmembrane helix</keyword>
<proteinExistence type="predicted"/>
<keyword evidence="1" id="KW-0812">Transmembrane</keyword>
<protein>
    <submittedName>
        <fullName evidence="2">YbaN family protein</fullName>
    </submittedName>
</protein>
<sequence length="138" mass="15417">MAPTTRFRWFWWLVAYLALALGVIGIVLPVVPTVPFILLAAFAAARGSQRLHHRLLSHPRLGPMITDWQAHGALRRRAKWLATVMMLLAAALLLWLAPHLWIPLVASSIMTVVCIWLWLRPEPPTDPEPTAATAPPPD</sequence>
<evidence type="ECO:0000256" key="1">
    <source>
        <dbReference type="SAM" id="Phobius"/>
    </source>
</evidence>
<dbReference type="PANTHER" id="PTHR35813:SF1">
    <property type="entry name" value="INNER MEMBRANE PROTEIN YBAN"/>
    <property type="match status" value="1"/>
</dbReference>
<organism evidence="2 3">
    <name type="scientific">Gordonia alkaliphila</name>
    <dbReference type="NCBI Taxonomy" id="1053547"/>
    <lineage>
        <taxon>Bacteria</taxon>
        <taxon>Bacillati</taxon>
        <taxon>Actinomycetota</taxon>
        <taxon>Actinomycetes</taxon>
        <taxon>Mycobacteriales</taxon>
        <taxon>Gordoniaceae</taxon>
        <taxon>Gordonia</taxon>
    </lineage>
</organism>
<keyword evidence="3" id="KW-1185">Reference proteome</keyword>
<name>A0ABP8Z3F5_9ACTN</name>
<evidence type="ECO:0000313" key="2">
    <source>
        <dbReference type="EMBL" id="GAA4745489.1"/>
    </source>
</evidence>
<reference evidence="3" key="1">
    <citation type="journal article" date="2019" name="Int. J. Syst. Evol. Microbiol.">
        <title>The Global Catalogue of Microorganisms (GCM) 10K type strain sequencing project: providing services to taxonomists for standard genome sequencing and annotation.</title>
        <authorList>
            <consortium name="The Broad Institute Genomics Platform"/>
            <consortium name="The Broad Institute Genome Sequencing Center for Infectious Disease"/>
            <person name="Wu L."/>
            <person name="Ma J."/>
        </authorList>
    </citation>
    <scope>NUCLEOTIDE SEQUENCE [LARGE SCALE GENOMIC DNA]</scope>
    <source>
        <strain evidence="3">JCM 18077</strain>
    </source>
</reference>
<dbReference type="Pfam" id="PF04304">
    <property type="entry name" value="DUF454"/>
    <property type="match status" value="1"/>
</dbReference>
<keyword evidence="1" id="KW-0472">Membrane</keyword>
<accession>A0ABP8Z3F5</accession>
<gene>
    <name evidence="2" type="ORF">GCM10023217_13220</name>
</gene>
<dbReference type="RefSeq" id="WP_345312878.1">
    <property type="nucleotide sequence ID" value="NZ_BAABIE010000005.1"/>
</dbReference>
<dbReference type="PIRSF" id="PIRSF016789">
    <property type="entry name" value="DUF454"/>
    <property type="match status" value="1"/>
</dbReference>